<evidence type="ECO:0000313" key="2">
    <source>
        <dbReference type="Proteomes" id="UP000234323"/>
    </source>
</evidence>
<dbReference type="Proteomes" id="UP000234323">
    <property type="component" value="Unassembled WGS sequence"/>
</dbReference>
<keyword evidence="2" id="KW-1185">Reference proteome</keyword>
<evidence type="ECO:0000313" key="1">
    <source>
        <dbReference type="EMBL" id="PKY63630.1"/>
    </source>
</evidence>
<comment type="caution">
    <text evidence="1">The sequence shown here is derived from an EMBL/GenBank/DDBJ whole genome shotgun (WGS) entry which is preliminary data.</text>
</comment>
<dbReference type="EMBL" id="LLXI01011260">
    <property type="protein sequence ID" value="PKY63630.1"/>
    <property type="molecule type" value="Genomic_DNA"/>
</dbReference>
<reference evidence="1 2" key="1">
    <citation type="submission" date="2015-10" db="EMBL/GenBank/DDBJ databases">
        <title>Genome analyses suggest a sexual origin of heterokaryosis in a supposedly ancient asexual fungus.</title>
        <authorList>
            <person name="Ropars J."/>
            <person name="Sedzielewska K."/>
            <person name="Noel J."/>
            <person name="Charron P."/>
            <person name="Farinelli L."/>
            <person name="Marton T."/>
            <person name="Kruger M."/>
            <person name="Pelin A."/>
            <person name="Brachmann A."/>
            <person name="Corradi N."/>
        </authorList>
    </citation>
    <scope>NUCLEOTIDE SEQUENCE [LARGE SCALE GENOMIC DNA]</scope>
    <source>
        <strain evidence="1 2">A4</strain>
    </source>
</reference>
<name>A0A2I1HXM8_9GLOM</name>
<organism evidence="1 2">
    <name type="scientific">Rhizophagus irregularis</name>
    <dbReference type="NCBI Taxonomy" id="588596"/>
    <lineage>
        <taxon>Eukaryota</taxon>
        <taxon>Fungi</taxon>
        <taxon>Fungi incertae sedis</taxon>
        <taxon>Mucoromycota</taxon>
        <taxon>Glomeromycotina</taxon>
        <taxon>Glomeromycetes</taxon>
        <taxon>Glomerales</taxon>
        <taxon>Glomeraceae</taxon>
        <taxon>Rhizophagus</taxon>
    </lineage>
</organism>
<dbReference type="AlphaFoldDB" id="A0A2I1HXM8"/>
<accession>A0A2I1HXM8</accession>
<sequence>MAIYGHPNWQYWSCSFQKQRRIQSDPYFSAHETVDDEQGEESLFRPDLLTELLRWREAERSLDRE</sequence>
<gene>
    <name evidence="1" type="ORF">RhiirA4_493348</name>
</gene>
<protein>
    <submittedName>
        <fullName evidence="1">Uncharacterized protein</fullName>
    </submittedName>
</protein>
<proteinExistence type="predicted"/>